<dbReference type="InterPro" id="IPR036388">
    <property type="entry name" value="WH-like_DNA-bd_sf"/>
</dbReference>
<evidence type="ECO:0000259" key="1">
    <source>
        <dbReference type="PROSITE" id="PS50921"/>
    </source>
</evidence>
<name>A0A412J5X7_9FIRM</name>
<dbReference type="SUPFAM" id="SSF52172">
    <property type="entry name" value="CheY-like"/>
    <property type="match status" value="1"/>
</dbReference>
<gene>
    <name evidence="2" type="ORF">DWX92_03665</name>
</gene>
<dbReference type="GO" id="GO:0003723">
    <property type="term" value="F:RNA binding"/>
    <property type="evidence" value="ECO:0007669"/>
    <property type="project" value="InterPro"/>
</dbReference>
<accession>A0A412J5X7</accession>
<protein>
    <recommendedName>
        <fullName evidence="1">ANTAR domain-containing protein</fullName>
    </recommendedName>
</protein>
<sequence length="184" mass="21730">MRMEASKVLVIGNENFLALLKNTANYQYVLSKTYNDAFSKLRNTQFDIVVILYSQTQSGLLNFAKSLNAQVLMVCKQEIYDQVLYQCKDSGIILLSYPIKKQVLYETFQMIKSLKTKILMYEKKIHKLEQKYLELKMVDHCKLVLISNYHWSEEKAHHYIEKIAMEQHKTKFLVAKELLEEFSK</sequence>
<dbReference type="InterPro" id="IPR011006">
    <property type="entry name" value="CheY-like_superfamily"/>
</dbReference>
<evidence type="ECO:0000313" key="2">
    <source>
        <dbReference type="EMBL" id="RGS47734.1"/>
    </source>
</evidence>
<dbReference type="AlphaFoldDB" id="A0A412J5X7"/>
<dbReference type="Gene3D" id="1.10.10.10">
    <property type="entry name" value="Winged helix-like DNA-binding domain superfamily/Winged helix DNA-binding domain"/>
    <property type="match status" value="1"/>
</dbReference>
<dbReference type="Proteomes" id="UP000285274">
    <property type="component" value="Unassembled WGS sequence"/>
</dbReference>
<feature type="domain" description="ANTAR" evidence="1">
    <location>
        <begin position="118"/>
        <end position="179"/>
    </location>
</feature>
<organism evidence="2 3">
    <name type="scientific">Holdemanella biformis</name>
    <dbReference type="NCBI Taxonomy" id="1735"/>
    <lineage>
        <taxon>Bacteria</taxon>
        <taxon>Bacillati</taxon>
        <taxon>Bacillota</taxon>
        <taxon>Erysipelotrichia</taxon>
        <taxon>Erysipelotrichales</taxon>
        <taxon>Erysipelotrichaceae</taxon>
        <taxon>Holdemanella</taxon>
    </lineage>
</organism>
<comment type="caution">
    <text evidence="2">The sequence shown here is derived from an EMBL/GenBank/DDBJ whole genome shotgun (WGS) entry which is preliminary data.</text>
</comment>
<dbReference type="InterPro" id="IPR005561">
    <property type="entry name" value="ANTAR"/>
</dbReference>
<dbReference type="PROSITE" id="PS50921">
    <property type="entry name" value="ANTAR"/>
    <property type="match status" value="1"/>
</dbReference>
<proteinExistence type="predicted"/>
<reference evidence="2 3" key="1">
    <citation type="submission" date="2018-08" db="EMBL/GenBank/DDBJ databases">
        <title>A genome reference for cultivated species of the human gut microbiota.</title>
        <authorList>
            <person name="Zou Y."/>
            <person name="Xue W."/>
            <person name="Luo G."/>
        </authorList>
    </citation>
    <scope>NUCLEOTIDE SEQUENCE [LARGE SCALE GENOMIC DNA]</scope>
    <source>
        <strain evidence="2 3">AF22-10AC</strain>
    </source>
</reference>
<dbReference type="EMBL" id="QRVM01000010">
    <property type="protein sequence ID" value="RGS47734.1"/>
    <property type="molecule type" value="Genomic_DNA"/>
</dbReference>
<evidence type="ECO:0000313" key="3">
    <source>
        <dbReference type="Proteomes" id="UP000285274"/>
    </source>
</evidence>